<name>A0A0G0WXT2_UNCKA</name>
<reference evidence="1 2" key="1">
    <citation type="journal article" date="2015" name="Nature">
        <title>rRNA introns, odd ribosomes, and small enigmatic genomes across a large radiation of phyla.</title>
        <authorList>
            <person name="Brown C.T."/>
            <person name="Hug L.A."/>
            <person name="Thomas B.C."/>
            <person name="Sharon I."/>
            <person name="Castelle C.J."/>
            <person name="Singh A."/>
            <person name="Wilkins M.J."/>
            <person name="Williams K.H."/>
            <person name="Banfield J.F."/>
        </authorList>
    </citation>
    <scope>NUCLEOTIDE SEQUENCE [LARGE SCALE GENOMIC DNA]</scope>
</reference>
<dbReference type="Proteomes" id="UP000034163">
    <property type="component" value="Unassembled WGS sequence"/>
</dbReference>
<accession>A0A0G0WXT2</accession>
<evidence type="ECO:0000313" key="2">
    <source>
        <dbReference type="Proteomes" id="UP000034163"/>
    </source>
</evidence>
<gene>
    <name evidence="1" type="ORF">UU72_C0009G0024</name>
</gene>
<dbReference type="EMBL" id="LCBS01000009">
    <property type="protein sequence ID" value="KKS16982.1"/>
    <property type="molecule type" value="Genomic_DNA"/>
</dbReference>
<dbReference type="AlphaFoldDB" id="A0A0G0WXT2"/>
<organism evidence="1 2">
    <name type="scientific">candidate division WWE3 bacterium GW2011_GWB1_41_6</name>
    <dbReference type="NCBI Taxonomy" id="1619112"/>
    <lineage>
        <taxon>Bacteria</taxon>
        <taxon>Katanobacteria</taxon>
    </lineage>
</organism>
<evidence type="ECO:0000313" key="1">
    <source>
        <dbReference type="EMBL" id="KKS16982.1"/>
    </source>
</evidence>
<comment type="caution">
    <text evidence="1">The sequence shown here is derived from an EMBL/GenBank/DDBJ whole genome shotgun (WGS) entry which is preliminary data.</text>
</comment>
<sequence length="117" mass="13054">MLERRFIREHLERAACYKCGESLGGAKLHTISDAPVALVAHAVCPKCQSESMLTITPSGSGVVPLVSDLTGIEIKKFIDEKSVTYDELLDFHRMLEKDTIWNLLRKKGKNSVKKLTP</sequence>
<proteinExistence type="predicted"/>
<protein>
    <submittedName>
        <fullName evidence="1">Uncharacterized protein</fullName>
    </submittedName>
</protein>